<comment type="caution">
    <text evidence="2">The sequence shown here is derived from an EMBL/GenBank/DDBJ whole genome shotgun (WGS) entry which is preliminary data.</text>
</comment>
<evidence type="ECO:0000256" key="1">
    <source>
        <dbReference type="SAM" id="MobiDB-lite"/>
    </source>
</evidence>
<protein>
    <submittedName>
        <fullName evidence="2">Uncharacterized protein</fullName>
    </submittedName>
</protein>
<feature type="compositionally biased region" description="Polar residues" evidence="1">
    <location>
        <begin position="1"/>
        <end position="18"/>
    </location>
</feature>
<feature type="region of interest" description="Disordered" evidence="1">
    <location>
        <begin position="1"/>
        <end position="88"/>
    </location>
</feature>
<dbReference type="PANTHER" id="PTHR14303">
    <property type="entry name" value="DNA POLYMERASE DELTA SUBUNIT 4"/>
    <property type="match status" value="1"/>
</dbReference>
<organism evidence="2 3">
    <name type="scientific">Entomortierella chlamydospora</name>
    <dbReference type="NCBI Taxonomy" id="101097"/>
    <lineage>
        <taxon>Eukaryota</taxon>
        <taxon>Fungi</taxon>
        <taxon>Fungi incertae sedis</taxon>
        <taxon>Mucoromycota</taxon>
        <taxon>Mortierellomycotina</taxon>
        <taxon>Mortierellomycetes</taxon>
        <taxon>Mortierellales</taxon>
        <taxon>Mortierellaceae</taxon>
        <taxon>Entomortierella</taxon>
    </lineage>
</organism>
<dbReference type="PANTHER" id="PTHR14303:SF0">
    <property type="entry name" value="DNA POLYMERASE DELTA SUBUNIT 4"/>
    <property type="match status" value="1"/>
</dbReference>
<dbReference type="Pfam" id="PF04081">
    <property type="entry name" value="DNA_pol_delta_4"/>
    <property type="match status" value="1"/>
</dbReference>
<dbReference type="InterPro" id="IPR007218">
    <property type="entry name" value="DNA_pol_delta_4"/>
</dbReference>
<dbReference type="GO" id="GO:0003887">
    <property type="term" value="F:DNA-directed DNA polymerase activity"/>
    <property type="evidence" value="ECO:0007669"/>
    <property type="project" value="TreeGrafter"/>
</dbReference>
<reference evidence="2" key="1">
    <citation type="journal article" date="2020" name="Fungal Divers.">
        <title>Resolving the Mortierellaceae phylogeny through synthesis of multi-gene phylogenetics and phylogenomics.</title>
        <authorList>
            <person name="Vandepol N."/>
            <person name="Liber J."/>
            <person name="Desiro A."/>
            <person name="Na H."/>
            <person name="Kennedy M."/>
            <person name="Barry K."/>
            <person name="Grigoriev I.V."/>
            <person name="Miller A.N."/>
            <person name="O'Donnell K."/>
            <person name="Stajich J.E."/>
            <person name="Bonito G."/>
        </authorList>
    </citation>
    <scope>NUCLEOTIDE SEQUENCE</scope>
    <source>
        <strain evidence="2">NRRL 2769</strain>
    </source>
</reference>
<dbReference type="GO" id="GO:0000731">
    <property type="term" value="P:DNA synthesis involved in DNA repair"/>
    <property type="evidence" value="ECO:0007669"/>
    <property type="project" value="InterPro"/>
</dbReference>
<sequence>MTPPKKSTATLDVTTNFFQRGKKSTIPQRIAAGKKAITPAVAPKIIKDDETEELESDPIDDADYSSDEVESQHSEQEEEGEQDHEDRSLLGDEIESDYDDDDDSAADLQKVEKTTQLKESISSLNKTTKTTKTKPQKKAAAYVAPYVGDIYVGFHQADIPEVEKFLRQFDLASKYGPCTDLTRLERWERAFELGEFERDWSIKCLSGPGTTQYHTTLVC</sequence>
<accession>A0A9P6T2G4</accession>
<evidence type="ECO:0000313" key="2">
    <source>
        <dbReference type="EMBL" id="KAG0020040.1"/>
    </source>
</evidence>
<dbReference type="Proteomes" id="UP000703661">
    <property type="component" value="Unassembled WGS sequence"/>
</dbReference>
<dbReference type="EMBL" id="JAAAID010000244">
    <property type="protein sequence ID" value="KAG0020040.1"/>
    <property type="molecule type" value="Genomic_DNA"/>
</dbReference>
<proteinExistence type="predicted"/>
<dbReference type="GO" id="GO:0006261">
    <property type="term" value="P:DNA-templated DNA replication"/>
    <property type="evidence" value="ECO:0007669"/>
    <property type="project" value="TreeGrafter"/>
</dbReference>
<evidence type="ECO:0000313" key="3">
    <source>
        <dbReference type="Proteomes" id="UP000703661"/>
    </source>
</evidence>
<keyword evidence="3" id="KW-1185">Reference proteome</keyword>
<gene>
    <name evidence="2" type="ORF">BGZ80_004872</name>
</gene>
<dbReference type="GO" id="GO:0043625">
    <property type="term" value="C:delta DNA polymerase complex"/>
    <property type="evidence" value="ECO:0007669"/>
    <property type="project" value="TreeGrafter"/>
</dbReference>
<name>A0A9P6T2G4_9FUNG</name>
<dbReference type="AlphaFoldDB" id="A0A9P6T2G4"/>
<feature type="compositionally biased region" description="Acidic residues" evidence="1">
    <location>
        <begin position="49"/>
        <end position="69"/>
    </location>
</feature>